<keyword evidence="4" id="KW-0539">Nucleus</keyword>
<dbReference type="SUPFAM" id="SSF46934">
    <property type="entry name" value="UBA-like"/>
    <property type="match status" value="1"/>
</dbReference>
<gene>
    <name evidence="10" type="primary">CSON001981</name>
</gene>
<feature type="compositionally biased region" description="Low complexity" evidence="6">
    <location>
        <begin position="674"/>
        <end position="689"/>
    </location>
</feature>
<feature type="compositionally biased region" description="Low complexity" evidence="6">
    <location>
        <begin position="409"/>
        <end position="430"/>
    </location>
</feature>
<feature type="compositionally biased region" description="Low complexity" evidence="6">
    <location>
        <begin position="716"/>
        <end position="735"/>
    </location>
</feature>
<sequence>MSIDKLKDRGWYLTEAGLKKLTENKNNVLDENGITKLAMNMDFREIAGGALNSLLKQDALQGNVVLQLVKVRNCSAPKSNEESKSAPRLLRIHLTDGQTQCQAVEMENIQALTLNLPPGTKILLKNGPIKCSHALLQLRANNVEVLGGHVVALVEKWDLNRSLAMYAKGARPNHGASGPPRWIPFGKPIPLANKAADELSFNSMAEAQTKMIADENHSEFDSQRNDAISEAIKTENKKVFGGGTKQLQDANVQKIMDKGYTEEQAKTALRFNKNSVDLALNSLKKREERSQRFNNNNNSDRDESQTKSLPTRGKGGKDKQEKPEGSSKPSTKISLFDFVEDKLPETTSDQNQVKSSQSTNANNQGGGSQQHQYNNRRNDSNHNSYNSDQKSRSQNRFENNISASFASRNQGPPYGHQQQQHHQSNNYYNNRNERSDNRGNQRNDGGYQNRRQNDYNDSNNRNSGASRSNTYPGPRNDNKRYDNRENSYNSHQDRSNQGSYNTNRYQKDYSGNQQQQQQQQQSHQQQSYSQKSDYRNDYKSGGDQKHHERNDRTPNYQSSHEKPASSSSSYQRGGYNNSNRDYRQSSGTENNKNERSQQNNNYGSNNYDYASNSSNKTSHHQNQQGQQNQSGTNNKTTSSHEYARPGAGPKHQNQSSNYPKNSEHHQQRRSPPGQQVNNTNKQNVQSKSSYNKPNQQTQSNINQIVDGTANLKLATSHVTTSVNSSNNSQQTPVTTVHSKVPPQQSHQPGVVTSHHTLPPQTQMNKNFVAIPNGTYNPYQIIGFQNKATNEFAMNVLKTQQLPVTTANTVGVPTQNPPPPVVPVPVVPITSVAAPPMQPGQFVQPPPFGHPPVIPSPQPIANQFLPPGTTVAFPTAVSIGMMPQVKFNVGDFCVAKYWEDERFYPAVITDVTENTHVVRFVDYGNFEEVLKHDCLPLNGAQPSPVFSAARPAPTQILHHGPPMQHPPQPAQPQQPQQQQQQQQMSTQNKPGNKSYREQRGVYVPPQKRM</sequence>
<keyword evidence="3" id="KW-0156">Chromatin regulator</keyword>
<dbReference type="SMART" id="SM00333">
    <property type="entry name" value="TUDOR"/>
    <property type="match status" value="1"/>
</dbReference>
<name>A0A336LRH2_CULSO</name>
<dbReference type="GO" id="GO:0005634">
    <property type="term" value="C:nucleus"/>
    <property type="evidence" value="ECO:0007669"/>
    <property type="project" value="UniProtKB-SubCell"/>
</dbReference>
<dbReference type="InterPro" id="IPR002999">
    <property type="entry name" value="Tudor"/>
</dbReference>
<dbReference type="InterPro" id="IPR009060">
    <property type="entry name" value="UBA-like_sf"/>
</dbReference>
<feature type="region of interest" description="Disordered" evidence="6">
    <location>
        <begin position="952"/>
        <end position="1008"/>
    </location>
</feature>
<accession>A0A336LRH2</accession>
<feature type="compositionally biased region" description="Polar residues" evidence="6">
    <location>
        <begin position="690"/>
        <end position="699"/>
    </location>
</feature>
<dbReference type="Pfam" id="PF00567">
    <property type="entry name" value="TUDOR"/>
    <property type="match status" value="1"/>
</dbReference>
<reference evidence="10" key="2">
    <citation type="submission" date="2018-07" db="EMBL/GenBank/DDBJ databases">
        <authorList>
            <person name="Quirk P.G."/>
            <person name="Krulwich T.A."/>
        </authorList>
    </citation>
    <scope>NUCLEOTIDE SEQUENCE</scope>
</reference>
<protein>
    <recommendedName>
        <fullName evidence="2">Tudor domain-containing protein 3</fullName>
    </recommendedName>
</protein>
<feature type="domain" description="UBA" evidence="7">
    <location>
        <begin position="246"/>
        <end position="286"/>
    </location>
</feature>
<feature type="compositionally biased region" description="Low complexity" evidence="6">
    <location>
        <begin position="456"/>
        <end position="469"/>
    </location>
</feature>
<feature type="compositionally biased region" description="Basic and acidic residues" evidence="6">
    <location>
        <begin position="315"/>
        <end position="325"/>
    </location>
</feature>
<dbReference type="OMA" id="YHQRSRN"/>
<organism evidence="10">
    <name type="scientific">Culicoides sonorensis</name>
    <name type="common">Biting midge</name>
    <dbReference type="NCBI Taxonomy" id="179676"/>
    <lineage>
        <taxon>Eukaryota</taxon>
        <taxon>Metazoa</taxon>
        <taxon>Ecdysozoa</taxon>
        <taxon>Arthropoda</taxon>
        <taxon>Hexapoda</taxon>
        <taxon>Insecta</taxon>
        <taxon>Pterygota</taxon>
        <taxon>Neoptera</taxon>
        <taxon>Endopterygota</taxon>
        <taxon>Diptera</taxon>
        <taxon>Nematocera</taxon>
        <taxon>Chironomoidea</taxon>
        <taxon>Ceratopogonidae</taxon>
        <taxon>Ceratopogoninae</taxon>
        <taxon>Culicoides</taxon>
        <taxon>Monoculicoides</taxon>
    </lineage>
</organism>
<comment type="function">
    <text evidence="5">Scaffolding protein that specifically recognizes and binds dimethylarginine-containing proteins. Plays a role in the regulation of translation of target mRNAs by binding Arg/Gly-rich motifs (GAR) in dimethylarginine-containing proteins. In nucleus, acts as a coactivator: recognizes and binds asymmetric dimethylation on the core histone tails associated with transcriptional activation (H3R17me2a and H4R3me2a) and recruits proteins at these arginine-methylated loci. In cytoplasm, acts as an antiviral factor that participates in the assembly of stress granules together with G3BP1.</text>
</comment>
<dbReference type="PANTHER" id="PTHR13681:SF24">
    <property type="entry name" value="TUDOR DOMAIN-CONTAINING PROTEIN 3"/>
    <property type="match status" value="1"/>
</dbReference>
<evidence type="ECO:0000256" key="2">
    <source>
        <dbReference type="ARBA" id="ARBA00013421"/>
    </source>
</evidence>
<dbReference type="Gene3D" id="1.10.8.10">
    <property type="entry name" value="DNA helicase RuvA subunit, C-terminal domain"/>
    <property type="match status" value="1"/>
</dbReference>
<feature type="compositionally biased region" description="Pro residues" evidence="6">
    <location>
        <begin position="962"/>
        <end position="971"/>
    </location>
</feature>
<evidence type="ECO:0000256" key="4">
    <source>
        <dbReference type="ARBA" id="ARBA00023242"/>
    </source>
</evidence>
<dbReference type="SMART" id="SM01161">
    <property type="entry name" value="DUF1767"/>
    <property type="match status" value="1"/>
</dbReference>
<feature type="compositionally biased region" description="Polar residues" evidence="6">
    <location>
        <begin position="345"/>
        <end position="408"/>
    </location>
</feature>
<evidence type="ECO:0000256" key="6">
    <source>
        <dbReference type="SAM" id="MobiDB-lite"/>
    </source>
</evidence>
<dbReference type="Pfam" id="PF08585">
    <property type="entry name" value="RMI1_N_C"/>
    <property type="match status" value="1"/>
</dbReference>
<dbReference type="AlphaFoldDB" id="A0A336LRH2"/>
<feature type="compositionally biased region" description="Polar residues" evidence="6">
    <location>
        <begin position="486"/>
        <end position="512"/>
    </location>
</feature>
<feature type="region of interest" description="Disordered" evidence="6">
    <location>
        <begin position="716"/>
        <end position="755"/>
    </location>
</feature>
<feature type="domain" description="Tudor" evidence="8">
    <location>
        <begin position="885"/>
        <end position="943"/>
    </location>
</feature>
<dbReference type="EMBL" id="UFQS01000131">
    <property type="protein sequence ID" value="SSX00234.1"/>
    <property type="molecule type" value="Genomic_DNA"/>
</dbReference>
<dbReference type="GO" id="GO:0006325">
    <property type="term" value="P:chromatin organization"/>
    <property type="evidence" value="ECO:0007669"/>
    <property type="project" value="UniProtKB-KW"/>
</dbReference>
<evidence type="ECO:0000259" key="8">
    <source>
        <dbReference type="PROSITE" id="PS50304"/>
    </source>
</evidence>
<feature type="compositionally biased region" description="Basic and acidic residues" evidence="6">
    <location>
        <begin position="476"/>
        <end position="485"/>
    </location>
</feature>
<evidence type="ECO:0000259" key="7">
    <source>
        <dbReference type="PROSITE" id="PS50030"/>
    </source>
</evidence>
<feature type="compositionally biased region" description="Polar residues" evidence="6">
    <location>
        <begin position="651"/>
        <end position="660"/>
    </location>
</feature>
<evidence type="ECO:0000256" key="3">
    <source>
        <dbReference type="ARBA" id="ARBA00022853"/>
    </source>
</evidence>
<dbReference type="PANTHER" id="PTHR13681">
    <property type="entry name" value="SURVIVAL OF MOTOR NEURON-RELATED-SPLICING FACTOR 30-RELATED"/>
    <property type="match status" value="1"/>
</dbReference>
<feature type="compositionally biased region" description="Low complexity" evidence="6">
    <location>
        <begin position="513"/>
        <end position="530"/>
    </location>
</feature>
<dbReference type="PROSITE" id="PS50304">
    <property type="entry name" value="TUDOR"/>
    <property type="match status" value="1"/>
</dbReference>
<reference evidence="9" key="1">
    <citation type="submission" date="2018-04" db="EMBL/GenBank/DDBJ databases">
        <authorList>
            <person name="Go L.Y."/>
            <person name="Mitchell J.A."/>
        </authorList>
    </citation>
    <scope>NUCLEOTIDE SEQUENCE</scope>
    <source>
        <tissue evidence="9">Whole organism</tissue>
    </source>
</reference>
<dbReference type="InterPro" id="IPR042470">
    <property type="entry name" value="RMI1_N_C_sf"/>
</dbReference>
<feature type="compositionally biased region" description="Basic and acidic residues" evidence="6">
    <location>
        <begin position="431"/>
        <end position="441"/>
    </location>
</feature>
<feature type="compositionally biased region" description="Basic and acidic residues" evidence="6">
    <location>
        <begin position="532"/>
        <end position="552"/>
    </location>
</feature>
<feature type="region of interest" description="Disordered" evidence="6">
    <location>
        <begin position="282"/>
        <end position="699"/>
    </location>
</feature>
<feature type="compositionally biased region" description="Low complexity" evidence="6">
    <location>
        <begin position="972"/>
        <end position="982"/>
    </location>
</feature>
<dbReference type="VEuPathDB" id="VectorBase:CSON001981"/>
<feature type="compositionally biased region" description="Low complexity" evidence="6">
    <location>
        <begin position="596"/>
        <end position="639"/>
    </location>
</feature>
<dbReference type="EMBL" id="UFQT01000131">
    <property type="protein sequence ID" value="SSX20614.1"/>
    <property type="molecule type" value="Genomic_DNA"/>
</dbReference>
<dbReference type="Gene3D" id="2.40.50.770">
    <property type="entry name" value="RecQ-mediated genome instability protein Rmi1, C-terminal domain"/>
    <property type="match status" value="1"/>
</dbReference>
<evidence type="ECO:0000256" key="5">
    <source>
        <dbReference type="ARBA" id="ARBA00035105"/>
    </source>
</evidence>
<dbReference type="Gene3D" id="2.30.30.140">
    <property type="match status" value="1"/>
</dbReference>
<feature type="compositionally biased region" description="Polar residues" evidence="6">
    <location>
        <begin position="570"/>
        <end position="588"/>
    </location>
</feature>
<dbReference type="InterPro" id="IPR015940">
    <property type="entry name" value="UBA"/>
</dbReference>
<evidence type="ECO:0000256" key="1">
    <source>
        <dbReference type="ARBA" id="ARBA00004123"/>
    </source>
</evidence>
<dbReference type="InterPro" id="IPR013894">
    <property type="entry name" value="RMI1_OB"/>
</dbReference>
<evidence type="ECO:0000313" key="10">
    <source>
        <dbReference type="EMBL" id="SSX20614.1"/>
    </source>
</evidence>
<proteinExistence type="predicted"/>
<comment type="subcellular location">
    <subcellularLocation>
        <location evidence="1">Nucleus</location>
    </subcellularLocation>
</comment>
<evidence type="ECO:0000313" key="9">
    <source>
        <dbReference type="EMBL" id="SSX00234.1"/>
    </source>
</evidence>
<dbReference type="SUPFAM" id="SSF63748">
    <property type="entry name" value="Tudor/PWWP/MBT"/>
    <property type="match status" value="1"/>
</dbReference>
<dbReference type="PROSITE" id="PS50030">
    <property type="entry name" value="UBA"/>
    <property type="match status" value="1"/>
</dbReference>